<dbReference type="Proteomes" id="UP001164929">
    <property type="component" value="Chromosome 18"/>
</dbReference>
<evidence type="ECO:0000313" key="3">
    <source>
        <dbReference type="Proteomes" id="UP001164929"/>
    </source>
</evidence>
<evidence type="ECO:0000313" key="2">
    <source>
        <dbReference type="EMBL" id="KAJ6956790.1"/>
    </source>
</evidence>
<sequence>MVDWHDIVWFKNAVPRHAFLLWVAIQRKLSSQDRLHRFGIPGPIGAHICLGAIMKITTTCSLNAPLRKQLCVECL</sequence>
<proteinExistence type="predicted"/>
<name>A0AAD6L9X3_9ROSI</name>
<gene>
    <name evidence="2" type="ORF">NC653_038867</name>
</gene>
<dbReference type="AlphaFoldDB" id="A0AAD6L9X3"/>
<keyword evidence="3" id="KW-1185">Reference proteome</keyword>
<feature type="domain" description="Reverse transcriptase zinc-binding" evidence="1">
    <location>
        <begin position="2"/>
        <end position="60"/>
    </location>
</feature>
<reference evidence="2 3" key="1">
    <citation type="journal article" date="2023" name="Mol. Ecol. Resour.">
        <title>Chromosome-level genome assembly of a triploid poplar Populus alba 'Berolinensis'.</title>
        <authorList>
            <person name="Chen S."/>
            <person name="Yu Y."/>
            <person name="Wang X."/>
            <person name="Wang S."/>
            <person name="Zhang T."/>
            <person name="Zhou Y."/>
            <person name="He R."/>
            <person name="Meng N."/>
            <person name="Wang Y."/>
            <person name="Liu W."/>
            <person name="Liu Z."/>
            <person name="Liu J."/>
            <person name="Guo Q."/>
            <person name="Huang H."/>
            <person name="Sederoff R.R."/>
            <person name="Wang G."/>
            <person name="Qu G."/>
            <person name="Chen S."/>
        </authorList>
    </citation>
    <scope>NUCLEOTIDE SEQUENCE [LARGE SCALE GENOMIC DNA]</scope>
    <source>
        <strain evidence="2">SC-2020</strain>
    </source>
</reference>
<dbReference type="Pfam" id="PF13966">
    <property type="entry name" value="zf-RVT"/>
    <property type="match status" value="1"/>
</dbReference>
<protein>
    <recommendedName>
        <fullName evidence="1">Reverse transcriptase zinc-binding domain-containing protein</fullName>
    </recommendedName>
</protein>
<evidence type="ECO:0000259" key="1">
    <source>
        <dbReference type="Pfam" id="PF13966"/>
    </source>
</evidence>
<dbReference type="EMBL" id="JAQIZT010000018">
    <property type="protein sequence ID" value="KAJ6956790.1"/>
    <property type="molecule type" value="Genomic_DNA"/>
</dbReference>
<comment type="caution">
    <text evidence="2">The sequence shown here is derived from an EMBL/GenBank/DDBJ whole genome shotgun (WGS) entry which is preliminary data.</text>
</comment>
<dbReference type="InterPro" id="IPR026960">
    <property type="entry name" value="RVT-Znf"/>
</dbReference>
<organism evidence="2 3">
    <name type="scientific">Populus alba x Populus x berolinensis</name>
    <dbReference type="NCBI Taxonomy" id="444605"/>
    <lineage>
        <taxon>Eukaryota</taxon>
        <taxon>Viridiplantae</taxon>
        <taxon>Streptophyta</taxon>
        <taxon>Embryophyta</taxon>
        <taxon>Tracheophyta</taxon>
        <taxon>Spermatophyta</taxon>
        <taxon>Magnoliopsida</taxon>
        <taxon>eudicotyledons</taxon>
        <taxon>Gunneridae</taxon>
        <taxon>Pentapetalae</taxon>
        <taxon>rosids</taxon>
        <taxon>fabids</taxon>
        <taxon>Malpighiales</taxon>
        <taxon>Salicaceae</taxon>
        <taxon>Saliceae</taxon>
        <taxon>Populus</taxon>
    </lineage>
</organism>
<accession>A0AAD6L9X3</accession>